<reference evidence="2" key="1">
    <citation type="journal article" date="2014" name="Int. J. Syst. Evol. Microbiol.">
        <title>Complete genome sequence of Corynebacterium casei LMG S-19264T (=DSM 44701T), isolated from a smear-ripened cheese.</title>
        <authorList>
            <consortium name="US DOE Joint Genome Institute (JGI-PGF)"/>
            <person name="Walter F."/>
            <person name="Albersmeier A."/>
            <person name="Kalinowski J."/>
            <person name="Ruckert C."/>
        </authorList>
    </citation>
    <scope>NUCLEOTIDE SEQUENCE</scope>
    <source>
        <strain evidence="2">KCTC 12870</strain>
    </source>
</reference>
<comment type="caution">
    <text evidence="2">The sequence shown here is derived from an EMBL/GenBank/DDBJ whole genome shotgun (WGS) entry which is preliminary data.</text>
</comment>
<gene>
    <name evidence="2" type="ORF">GCM10007047_04640</name>
</gene>
<dbReference type="InterPro" id="IPR012338">
    <property type="entry name" value="Beta-lactam/transpept-like"/>
</dbReference>
<name>A0A8J3GBP9_9BACT</name>
<dbReference type="SUPFAM" id="SSF56601">
    <property type="entry name" value="beta-lactamase/transpeptidase-like"/>
    <property type="match status" value="1"/>
</dbReference>
<dbReference type="EMBL" id="BMXG01000002">
    <property type="protein sequence ID" value="GHB92550.1"/>
    <property type="molecule type" value="Genomic_DNA"/>
</dbReference>
<evidence type="ECO:0000259" key="1">
    <source>
        <dbReference type="Pfam" id="PF00144"/>
    </source>
</evidence>
<dbReference type="Pfam" id="PF00144">
    <property type="entry name" value="Beta-lactamase"/>
    <property type="match status" value="1"/>
</dbReference>
<dbReference type="InterPro" id="IPR001466">
    <property type="entry name" value="Beta-lactam-related"/>
</dbReference>
<evidence type="ECO:0000313" key="3">
    <source>
        <dbReference type="Proteomes" id="UP000642829"/>
    </source>
</evidence>
<dbReference type="InterPro" id="IPR050789">
    <property type="entry name" value="Diverse_Enzym_Activities"/>
</dbReference>
<reference evidence="2" key="2">
    <citation type="submission" date="2020-09" db="EMBL/GenBank/DDBJ databases">
        <authorList>
            <person name="Sun Q."/>
            <person name="Kim S."/>
        </authorList>
    </citation>
    <scope>NUCLEOTIDE SEQUENCE</scope>
    <source>
        <strain evidence="2">KCTC 12870</strain>
    </source>
</reference>
<protein>
    <recommendedName>
        <fullName evidence="1">Beta-lactamase-related domain-containing protein</fullName>
    </recommendedName>
</protein>
<sequence>MTSTLAQEKIELSHRIDPVDLAPVRILPETAEQPAISPAALDNIGRYWQELISDYQLPGAAIGVVQGDGLVYELCVGKRNVRENEPIDADTLFNFGEATLAFTTLLAATADLPANPIYDRRATTVSQLFRMTDARAQQNCRIRDLLTMTAGAPPYTDEILDPLWAQPEDVFALLGQAPVMSPPGERYRASQISATIGGYLVAMAIGNQRRNIYSNYIDVAQEHLMTPLGMTRATFSSRTAKEKGNVAVGHSPADFGYNPAYVEEPERNPLAPLLGLKMSLREATCWLQTELNQGIAPSGKRIAPNVSVRERWQPAAAQNTDHRGLGWTRIYHAETEVILASGQYGEQSATIGFYPAYRTGFIVLTNAGGGDAERLIQAVALGLAETLKDSRQRSPAPSVASESVTK</sequence>
<dbReference type="Gene3D" id="3.40.710.10">
    <property type="entry name" value="DD-peptidase/beta-lactamase superfamily"/>
    <property type="match status" value="1"/>
</dbReference>
<dbReference type="PANTHER" id="PTHR43283">
    <property type="entry name" value="BETA-LACTAMASE-RELATED"/>
    <property type="match status" value="1"/>
</dbReference>
<dbReference type="AlphaFoldDB" id="A0A8J3GBP9"/>
<accession>A0A8J3GBP9</accession>
<evidence type="ECO:0000313" key="2">
    <source>
        <dbReference type="EMBL" id="GHB92550.1"/>
    </source>
</evidence>
<proteinExistence type="predicted"/>
<dbReference type="Proteomes" id="UP000642829">
    <property type="component" value="Unassembled WGS sequence"/>
</dbReference>
<feature type="domain" description="Beta-lactamase-related" evidence="1">
    <location>
        <begin position="49"/>
        <end position="380"/>
    </location>
</feature>
<keyword evidence="3" id="KW-1185">Reference proteome</keyword>
<organism evidence="2 3">
    <name type="scientific">Cerasicoccus arenae</name>
    <dbReference type="NCBI Taxonomy" id="424488"/>
    <lineage>
        <taxon>Bacteria</taxon>
        <taxon>Pseudomonadati</taxon>
        <taxon>Verrucomicrobiota</taxon>
        <taxon>Opitutia</taxon>
        <taxon>Puniceicoccales</taxon>
        <taxon>Cerasicoccaceae</taxon>
        <taxon>Cerasicoccus</taxon>
    </lineage>
</organism>